<reference evidence="1 2" key="1">
    <citation type="submission" date="2016-10" db="EMBL/GenBank/DDBJ databases">
        <authorList>
            <person name="Varghese N."/>
            <person name="Submissions S."/>
        </authorList>
    </citation>
    <scope>NUCLEOTIDE SEQUENCE [LARGE SCALE GENOMIC DNA]</scope>
    <source>
        <strain evidence="1 2">CDM_1</strain>
    </source>
</reference>
<organism evidence="1 2">
    <name type="scientific">Natrinema hispanicum</name>
    <dbReference type="NCBI Taxonomy" id="392421"/>
    <lineage>
        <taxon>Archaea</taxon>
        <taxon>Methanobacteriati</taxon>
        <taxon>Methanobacteriota</taxon>
        <taxon>Stenosarchaea group</taxon>
        <taxon>Halobacteria</taxon>
        <taxon>Halobacteriales</taxon>
        <taxon>Natrialbaceae</taxon>
        <taxon>Natrinema</taxon>
    </lineage>
</organism>
<evidence type="ECO:0000313" key="2">
    <source>
        <dbReference type="Proteomes" id="UP000324021"/>
    </source>
</evidence>
<feature type="non-terminal residue" evidence="1">
    <location>
        <position position="1"/>
    </location>
</feature>
<name>A0A1G6Z9M2_9EURY</name>
<gene>
    <name evidence="1" type="ORF">SAMN05192552_10931</name>
</gene>
<protein>
    <submittedName>
        <fullName evidence="1">Uncharacterized protein</fullName>
    </submittedName>
</protein>
<dbReference type="EMBL" id="FMZP01000093">
    <property type="protein sequence ID" value="SDD99300.1"/>
    <property type="molecule type" value="Genomic_DNA"/>
</dbReference>
<dbReference type="AlphaFoldDB" id="A0A1G6Z9M2"/>
<sequence length="39" mass="4622">TFHKIHNWFRPPISGFECHPAFENLMLAFGRLFCELESV</sequence>
<proteinExistence type="predicted"/>
<dbReference type="Proteomes" id="UP000324021">
    <property type="component" value="Unassembled WGS sequence"/>
</dbReference>
<evidence type="ECO:0000313" key="1">
    <source>
        <dbReference type="EMBL" id="SDD99300.1"/>
    </source>
</evidence>
<accession>A0A1G6Z9M2</accession>